<evidence type="ECO:0008006" key="4">
    <source>
        <dbReference type="Google" id="ProtNLM"/>
    </source>
</evidence>
<dbReference type="EMBL" id="JACHXR010000001">
    <property type="protein sequence ID" value="MBB3229567.1"/>
    <property type="molecule type" value="Genomic_DNA"/>
</dbReference>
<organism evidence="2 3">
    <name type="scientific">Halomonas stenophila</name>
    <dbReference type="NCBI Taxonomy" id="795312"/>
    <lineage>
        <taxon>Bacteria</taxon>
        <taxon>Pseudomonadati</taxon>
        <taxon>Pseudomonadota</taxon>
        <taxon>Gammaproteobacteria</taxon>
        <taxon>Oceanospirillales</taxon>
        <taxon>Halomonadaceae</taxon>
        <taxon>Halomonas</taxon>
    </lineage>
</organism>
<reference evidence="2 3" key="1">
    <citation type="submission" date="2020-08" db="EMBL/GenBank/DDBJ databases">
        <title>Genomic Encyclopedia of Type Strains, Phase III (KMG-III): the genomes of soil and plant-associated and newly described type strains.</title>
        <authorList>
            <person name="Whitman W."/>
        </authorList>
    </citation>
    <scope>NUCLEOTIDE SEQUENCE [LARGE SCALE GENOMIC DNA]</scope>
    <source>
        <strain evidence="2 3">CECT 7744</strain>
    </source>
</reference>
<keyword evidence="1" id="KW-0812">Transmembrane</keyword>
<feature type="transmembrane region" description="Helical" evidence="1">
    <location>
        <begin position="118"/>
        <end position="137"/>
    </location>
</feature>
<dbReference type="RefSeq" id="WP_183382075.1">
    <property type="nucleotide sequence ID" value="NZ_JACHXR010000001.1"/>
</dbReference>
<accession>A0A7W5ER82</accession>
<keyword evidence="1" id="KW-1133">Transmembrane helix</keyword>
<dbReference type="AlphaFoldDB" id="A0A7W5ER82"/>
<evidence type="ECO:0000313" key="3">
    <source>
        <dbReference type="Proteomes" id="UP000518892"/>
    </source>
</evidence>
<feature type="transmembrane region" description="Helical" evidence="1">
    <location>
        <begin position="169"/>
        <end position="190"/>
    </location>
</feature>
<keyword evidence="3" id="KW-1185">Reference proteome</keyword>
<evidence type="ECO:0000256" key="1">
    <source>
        <dbReference type="SAM" id="Phobius"/>
    </source>
</evidence>
<dbReference type="Proteomes" id="UP000518892">
    <property type="component" value="Unassembled WGS sequence"/>
</dbReference>
<feature type="transmembrane region" description="Helical" evidence="1">
    <location>
        <begin position="21"/>
        <end position="43"/>
    </location>
</feature>
<proteinExistence type="predicted"/>
<feature type="transmembrane region" description="Helical" evidence="1">
    <location>
        <begin position="228"/>
        <end position="249"/>
    </location>
</feature>
<name>A0A7W5ER82_9GAMM</name>
<keyword evidence="1" id="KW-0472">Membrane</keyword>
<feature type="transmembrane region" description="Helical" evidence="1">
    <location>
        <begin position="202"/>
        <end position="222"/>
    </location>
</feature>
<feature type="transmembrane region" description="Helical" evidence="1">
    <location>
        <begin position="144"/>
        <end position="163"/>
    </location>
</feature>
<evidence type="ECO:0000313" key="2">
    <source>
        <dbReference type="EMBL" id="MBB3229567.1"/>
    </source>
</evidence>
<feature type="transmembrane region" description="Helical" evidence="1">
    <location>
        <begin position="49"/>
        <end position="69"/>
    </location>
</feature>
<sequence>MKLVYLLPFSYFLDTRLREGSIAFHLVFEWLAAVVLVVVFGAAEPLPALAMAGLAYLAFISLYEIGYLVNDLYAAPREARGRKRGPQGTTLGWGLAWTGSRLMVFVLVTTWLDFLAVPAWWSFYLALSLTFALHNVLQDKELKAATFLWLAWLRFMAPVIFVVEDTQRLGIGLAAAVSYVAFRLLGYLDSKGLLRMPGRQRASFRLFFFLMPLIGLLALWPYAGAGGFMVLTGYFAVAATVGSLAGPALSRVSHLGR</sequence>
<gene>
    <name evidence="2" type="ORF">FHR97_000382</name>
</gene>
<protein>
    <recommendedName>
        <fullName evidence="4">UbiA family prenyltransferase</fullName>
    </recommendedName>
</protein>
<feature type="transmembrane region" description="Helical" evidence="1">
    <location>
        <begin position="90"/>
        <end position="112"/>
    </location>
</feature>
<comment type="caution">
    <text evidence="2">The sequence shown here is derived from an EMBL/GenBank/DDBJ whole genome shotgun (WGS) entry which is preliminary data.</text>
</comment>